<dbReference type="GO" id="GO:0008757">
    <property type="term" value="F:S-adenosylmethionine-dependent methyltransferase activity"/>
    <property type="evidence" value="ECO:0000318"/>
    <property type="project" value="GO_Central"/>
</dbReference>
<reference evidence="4" key="2">
    <citation type="submission" date="2013-08" db="EMBL/GenBank/DDBJ databases">
        <authorList>
            <person name="Albert V.A."/>
            <person name="Barbazuk W.B."/>
            <person name="Chamala S."/>
            <person name="Chanderbali A.S."/>
            <person name="dePamphilis C.W."/>
            <person name="Der J.P."/>
            <person name="Estill J.C."/>
            <person name="Leebens-Mack J."/>
            <person name="Ma H."/>
            <person name="Palmer J.D."/>
            <person name="Rounsley S."/>
            <person name="Sankoff D."/>
            <person name="Schuster S.C."/>
            <person name="Soltis D.E."/>
            <person name="Soltis P.S."/>
            <person name="Wessler S.R."/>
            <person name="Wing R.A."/>
        </authorList>
    </citation>
    <scope>NUCLEOTIDE SEQUENCE</scope>
    <source>
        <tissue evidence="4">Leaf</tissue>
    </source>
</reference>
<feature type="region of interest" description="Disordered" evidence="3">
    <location>
        <begin position="1"/>
        <end position="22"/>
    </location>
</feature>
<dbReference type="InterPro" id="IPR042086">
    <property type="entry name" value="MeTrfase_capping"/>
</dbReference>
<dbReference type="Gramene" id="ERM97195">
    <property type="protein sequence ID" value="ERM97195"/>
    <property type="gene ID" value="AMTR_s00119p00041570"/>
</dbReference>
<keyword evidence="5" id="KW-0489">Methyltransferase</keyword>
<dbReference type="Pfam" id="PF03492">
    <property type="entry name" value="Methyltransf_7"/>
    <property type="match status" value="1"/>
</dbReference>
<proteinExistence type="evidence at transcript level"/>
<name>W1NQ15_AMBTC</name>
<gene>
    <name evidence="5" type="primary">tGAMT</name>
    <name evidence="4" type="ORF">AMTR_s00119p00041570</name>
</gene>
<evidence type="ECO:0000256" key="1">
    <source>
        <dbReference type="ARBA" id="ARBA00022723"/>
    </source>
</evidence>
<reference evidence="5" key="3">
    <citation type="journal article" name="Plant Direct">
        <title>Origin and evolution of a gibberellin-deactivating enzyme GAMT.</title>
        <authorList>
            <person name="Zhang C."/>
            <person name="Chaiprasongsuk M."/>
            <person name="Chanderbali A.S."/>
            <person name="Chen X."/>
            <person name="Fu J."/>
            <person name="Soltis D.E."/>
            <person name="Chen F."/>
        </authorList>
    </citation>
    <scope>NUCLEOTIDE SEQUENCE</scope>
</reference>
<dbReference type="GO" id="GO:0046872">
    <property type="term" value="F:metal ion binding"/>
    <property type="evidence" value="ECO:0007669"/>
    <property type="project" value="UniProtKB-KW"/>
</dbReference>
<dbReference type="InterPro" id="IPR005299">
    <property type="entry name" value="MeTrfase_7"/>
</dbReference>
<evidence type="ECO:0000313" key="5">
    <source>
        <dbReference type="EMBL" id="QRX38991.1"/>
    </source>
</evidence>
<keyword evidence="5" id="KW-0808">Transferase</keyword>
<evidence type="ECO:0000256" key="3">
    <source>
        <dbReference type="SAM" id="MobiDB-lite"/>
    </source>
</evidence>
<dbReference type="Gene3D" id="1.10.1200.270">
    <property type="entry name" value="Methyltransferase, alpha-helical capping domain"/>
    <property type="match status" value="1"/>
</dbReference>
<dbReference type="eggNOG" id="ENOG502QQYU">
    <property type="taxonomic scope" value="Eukaryota"/>
</dbReference>
<dbReference type="EMBL" id="KI396540">
    <property type="protein sequence ID" value="ERM97195.1"/>
    <property type="molecule type" value="Genomic_DNA"/>
</dbReference>
<dbReference type="EMBL" id="MW149497">
    <property type="protein sequence ID" value="QRX38991.1"/>
    <property type="molecule type" value="mRNA"/>
</dbReference>
<sequence length="406" mass="45157">MVPVGCMEKQRKNRKRGGSDLHSVLCMQGGDDDGSYAKNSEAPASAIALAEPLLVDALLNAMTAIKTGDMSIESSDTAVVRIADLGCATGLNTLATVDLIVRTLQQRRRFCSGMEFEAFFADLPSNDFNSLFRLLPPLSLSDSEDADADEDGRRYYAAGVAGSFYGRLFPKRSIHVAVSLSALHWLSQIPKRVLQKSSGAWNKGRAWIDGAEADVVAAYARQSEEDLLAFLRCRREEMVEGGLLFLLMAGRDGSQGAENQLGDPESRAKHPFTSSMDEAWRDLLNEGLIDEEMRDTFNIPAYMRSIEEVRRAFDECGGFEVKRAEYERIIEHSREKQEQWIRSPVSYGKAKANLVRATLKPIIEAHIGPALSEEFFNRFEKRVSEDIGMLHKTCFYGVIVVVAIKK</sequence>
<dbReference type="InterPro" id="IPR029063">
    <property type="entry name" value="SAM-dependent_MTases_sf"/>
</dbReference>
<dbReference type="OrthoDB" id="1523883at2759"/>
<accession>W1NQ15</accession>
<dbReference type="GO" id="GO:0032259">
    <property type="term" value="P:methylation"/>
    <property type="evidence" value="ECO:0000318"/>
    <property type="project" value="GO_Central"/>
</dbReference>
<dbReference type="HOGENOM" id="CLU_019628_1_1_1"/>
<dbReference type="PANTHER" id="PTHR31009">
    <property type="entry name" value="S-ADENOSYL-L-METHIONINE:CARBOXYL METHYLTRANSFERASE FAMILY PROTEIN"/>
    <property type="match status" value="1"/>
</dbReference>
<organism evidence="4 6">
    <name type="scientific">Amborella trichopoda</name>
    <dbReference type="NCBI Taxonomy" id="13333"/>
    <lineage>
        <taxon>Eukaryota</taxon>
        <taxon>Viridiplantae</taxon>
        <taxon>Streptophyta</taxon>
        <taxon>Embryophyta</taxon>
        <taxon>Tracheophyta</taxon>
        <taxon>Spermatophyta</taxon>
        <taxon>Magnoliopsida</taxon>
        <taxon>Amborellales</taxon>
        <taxon>Amborellaceae</taxon>
        <taxon>Amborella</taxon>
    </lineage>
</organism>
<dbReference type="Proteomes" id="UP000017836">
    <property type="component" value="Unassembled WGS sequence"/>
</dbReference>
<dbReference type="Gene3D" id="3.40.50.150">
    <property type="entry name" value="Vaccinia Virus protein VP39"/>
    <property type="match status" value="1"/>
</dbReference>
<reference evidence="6" key="1">
    <citation type="journal article" date="2013" name="Science">
        <title>The Amborella genome and the evolution of flowering plants.</title>
        <authorList>
            <consortium name="Amborella Genome Project"/>
        </authorList>
    </citation>
    <scope>NUCLEOTIDE SEQUENCE [LARGE SCALE GENOMIC DNA]</scope>
</reference>
<evidence type="ECO:0000256" key="2">
    <source>
        <dbReference type="ARBA" id="ARBA00022842"/>
    </source>
</evidence>
<evidence type="ECO:0000313" key="4">
    <source>
        <dbReference type="EMBL" id="ERM97195.1"/>
    </source>
</evidence>
<dbReference type="OMA" id="NSMDQAW"/>
<keyword evidence="1" id="KW-0479">Metal-binding</keyword>
<dbReference type="AlphaFoldDB" id="W1NQ15"/>
<keyword evidence="2" id="KW-0460">Magnesium</keyword>
<dbReference type="SUPFAM" id="SSF53335">
    <property type="entry name" value="S-adenosyl-L-methionine-dependent methyltransferases"/>
    <property type="match status" value="1"/>
</dbReference>
<keyword evidence="6" id="KW-1185">Reference proteome</keyword>
<evidence type="ECO:0000313" key="6">
    <source>
        <dbReference type="Proteomes" id="UP000017836"/>
    </source>
</evidence>
<dbReference type="KEGG" id="atr:18425148"/>
<protein>
    <submittedName>
        <fullName evidence="5">Gibberellic acid methyltransferase</fullName>
    </submittedName>
</protein>